<accession>A0A3P6FCB0</accession>
<sequence>MDTLIRWWHHQALRGYRLGTDGLRRRRSFKYLRAFTRKKAEHRTDVGSERSQRNCLNTDRSRRQMFTTGFRTGGLGPNVSNLRRWQRLIRLKMRP</sequence>
<name>A0A3P6FCB0_BRAOL</name>
<dbReference type="EMBL" id="LR031877">
    <property type="protein sequence ID" value="VDD43085.1"/>
    <property type="molecule type" value="Genomic_DNA"/>
</dbReference>
<feature type="region of interest" description="Disordered" evidence="1">
    <location>
        <begin position="42"/>
        <end position="72"/>
    </location>
</feature>
<reference evidence="2" key="1">
    <citation type="submission" date="2018-11" db="EMBL/GenBank/DDBJ databases">
        <authorList>
            <consortium name="Genoscope - CEA"/>
            <person name="William W."/>
        </authorList>
    </citation>
    <scope>NUCLEOTIDE SEQUENCE</scope>
</reference>
<gene>
    <name evidence="2" type="ORF">BOLC5T30632H</name>
</gene>
<organism evidence="2">
    <name type="scientific">Brassica oleracea</name>
    <name type="common">Wild cabbage</name>
    <dbReference type="NCBI Taxonomy" id="3712"/>
    <lineage>
        <taxon>Eukaryota</taxon>
        <taxon>Viridiplantae</taxon>
        <taxon>Streptophyta</taxon>
        <taxon>Embryophyta</taxon>
        <taxon>Tracheophyta</taxon>
        <taxon>Spermatophyta</taxon>
        <taxon>Magnoliopsida</taxon>
        <taxon>eudicotyledons</taxon>
        <taxon>Gunneridae</taxon>
        <taxon>Pentapetalae</taxon>
        <taxon>rosids</taxon>
        <taxon>malvids</taxon>
        <taxon>Brassicales</taxon>
        <taxon>Brassicaceae</taxon>
        <taxon>Brassiceae</taxon>
        <taxon>Brassica</taxon>
    </lineage>
</organism>
<evidence type="ECO:0000256" key="1">
    <source>
        <dbReference type="SAM" id="MobiDB-lite"/>
    </source>
</evidence>
<feature type="compositionally biased region" description="Basic and acidic residues" evidence="1">
    <location>
        <begin position="42"/>
        <end position="52"/>
    </location>
</feature>
<proteinExistence type="predicted"/>
<feature type="compositionally biased region" description="Polar residues" evidence="1">
    <location>
        <begin position="53"/>
        <end position="70"/>
    </location>
</feature>
<protein>
    <submittedName>
        <fullName evidence="2">Uncharacterized protein</fullName>
    </submittedName>
</protein>
<dbReference type="AlphaFoldDB" id="A0A3P6FCB0"/>
<evidence type="ECO:0000313" key="2">
    <source>
        <dbReference type="EMBL" id="VDD43085.1"/>
    </source>
</evidence>